<keyword evidence="3" id="KW-1185">Reference proteome</keyword>
<reference evidence="2 3" key="1">
    <citation type="journal article" date="2016" name="Genome Biol. Evol.">
        <title>Divergent and convergent evolution of fungal pathogenicity.</title>
        <authorList>
            <person name="Shang Y."/>
            <person name="Xiao G."/>
            <person name="Zheng P."/>
            <person name="Cen K."/>
            <person name="Zhan S."/>
            <person name="Wang C."/>
        </authorList>
    </citation>
    <scope>NUCLEOTIDE SEQUENCE [LARGE SCALE GENOMIC DNA]</scope>
    <source>
        <strain evidence="2 3">RCEF 264</strain>
    </source>
</reference>
<dbReference type="EMBL" id="AZHD01000002">
    <property type="protein sequence ID" value="OAA66897.1"/>
    <property type="molecule type" value="Genomic_DNA"/>
</dbReference>
<sequence>MQTEARKVRPIQAAVRGSAASATTTARRPARGSGSGSDPASTGRSRDHCPRGTLRPPAPSCEACSVLGALGILGTLGRSTPPL</sequence>
<feature type="compositionally biased region" description="Low complexity" evidence="1">
    <location>
        <begin position="13"/>
        <end position="27"/>
    </location>
</feature>
<organism evidence="2 3">
    <name type="scientific">Niveomyces insectorum RCEF 264</name>
    <dbReference type="NCBI Taxonomy" id="1081102"/>
    <lineage>
        <taxon>Eukaryota</taxon>
        <taxon>Fungi</taxon>
        <taxon>Dikarya</taxon>
        <taxon>Ascomycota</taxon>
        <taxon>Pezizomycotina</taxon>
        <taxon>Sordariomycetes</taxon>
        <taxon>Hypocreomycetidae</taxon>
        <taxon>Hypocreales</taxon>
        <taxon>Cordycipitaceae</taxon>
        <taxon>Niveomyces</taxon>
    </lineage>
</organism>
<comment type="caution">
    <text evidence="2">The sequence shown here is derived from an EMBL/GenBank/DDBJ whole genome shotgun (WGS) entry which is preliminary data.</text>
</comment>
<evidence type="ECO:0000313" key="2">
    <source>
        <dbReference type="EMBL" id="OAA66897.1"/>
    </source>
</evidence>
<feature type="region of interest" description="Disordered" evidence="1">
    <location>
        <begin position="1"/>
        <end position="60"/>
    </location>
</feature>
<dbReference type="Proteomes" id="UP000076874">
    <property type="component" value="Unassembled WGS sequence"/>
</dbReference>
<accession>A0A167YZU5</accession>
<evidence type="ECO:0000313" key="3">
    <source>
        <dbReference type="Proteomes" id="UP000076874"/>
    </source>
</evidence>
<proteinExistence type="predicted"/>
<protein>
    <submittedName>
        <fullName evidence="2">Uncharacterized protein</fullName>
    </submittedName>
</protein>
<evidence type="ECO:0000256" key="1">
    <source>
        <dbReference type="SAM" id="MobiDB-lite"/>
    </source>
</evidence>
<name>A0A167YZU5_9HYPO</name>
<gene>
    <name evidence="2" type="ORF">SPI_01473</name>
</gene>
<dbReference type="AlphaFoldDB" id="A0A167YZU5"/>